<dbReference type="GO" id="GO:0019901">
    <property type="term" value="F:protein kinase binding"/>
    <property type="evidence" value="ECO:0007669"/>
    <property type="project" value="InterPro"/>
</dbReference>
<accession>A0A086J4C6</accession>
<comment type="caution">
    <text evidence="3">The sequence shown here is derived from an EMBL/GenBank/DDBJ whole genome shotgun (WGS) entry which is preliminary data.</text>
</comment>
<reference evidence="3 4" key="1">
    <citation type="journal article" date="2014" name="Genome Announc.">
        <title>Genome Sequence of the Microsporidian Species Nematocida sp1 Strain ERTm6 (ATCC PRA-372).</title>
        <authorList>
            <person name="Bakowski M.A."/>
            <person name="Priest M."/>
            <person name="Young S."/>
            <person name="Cuomo C.A."/>
            <person name="Troemel E.R."/>
        </authorList>
    </citation>
    <scope>NUCLEOTIDE SEQUENCE [LARGE SCALE GENOMIC DNA]</scope>
    <source>
        <strain evidence="3 4">ERTm6</strain>
    </source>
</reference>
<dbReference type="GeneID" id="77675037"/>
<dbReference type="PANTHER" id="PTHR15615">
    <property type="match status" value="1"/>
</dbReference>
<dbReference type="CDD" id="cd20557">
    <property type="entry name" value="CYCLIN_ScPCL1-like"/>
    <property type="match status" value="1"/>
</dbReference>
<dbReference type="EMBL" id="AKIJ01000001">
    <property type="protein sequence ID" value="KFG26994.1"/>
    <property type="molecule type" value="Genomic_DNA"/>
</dbReference>
<keyword evidence="4" id="KW-1185">Reference proteome</keyword>
<organism evidence="3 4">
    <name type="scientific">Nematocida ausubeli (strain ATCC PRA-371 / ERTm2)</name>
    <name type="common">Nematode killer fungus</name>
    <dbReference type="NCBI Taxonomy" id="1913371"/>
    <lineage>
        <taxon>Eukaryota</taxon>
        <taxon>Fungi</taxon>
        <taxon>Fungi incertae sedis</taxon>
        <taxon>Microsporidia</taxon>
        <taxon>Nematocida</taxon>
    </lineage>
</organism>
<gene>
    <name evidence="3" type="ORF">NESG_00064</name>
</gene>
<evidence type="ECO:0000256" key="2">
    <source>
        <dbReference type="SAM" id="Phobius"/>
    </source>
</evidence>
<proteinExistence type="predicted"/>
<evidence type="ECO:0000256" key="1">
    <source>
        <dbReference type="SAM" id="MobiDB-lite"/>
    </source>
</evidence>
<dbReference type="InterPro" id="IPR013922">
    <property type="entry name" value="Cyclin_PHO80-like"/>
</dbReference>
<evidence type="ECO:0000313" key="4">
    <source>
        <dbReference type="Proteomes" id="UP000054524"/>
    </source>
</evidence>
<keyword evidence="2" id="KW-1133">Transmembrane helix</keyword>
<feature type="region of interest" description="Disordered" evidence="1">
    <location>
        <begin position="1"/>
        <end position="22"/>
    </location>
</feature>
<dbReference type="PANTHER" id="PTHR15615:SF108">
    <property type="entry name" value="PROTEIN CNPPD1"/>
    <property type="match status" value="1"/>
</dbReference>
<keyword evidence="2" id="KW-0812">Transmembrane</keyword>
<dbReference type="GO" id="GO:0016538">
    <property type="term" value="F:cyclin-dependent protein serine/threonine kinase regulator activity"/>
    <property type="evidence" value="ECO:0007669"/>
    <property type="project" value="TreeGrafter"/>
</dbReference>
<evidence type="ECO:0000313" key="3">
    <source>
        <dbReference type="EMBL" id="KFG26994.1"/>
    </source>
</evidence>
<keyword evidence="2" id="KW-0472">Membrane</keyword>
<name>A0A086J4C6_NEMA1</name>
<feature type="transmembrane region" description="Helical" evidence="2">
    <location>
        <begin position="110"/>
        <end position="131"/>
    </location>
</feature>
<dbReference type="RefSeq" id="XP_052905549.1">
    <property type="nucleotide sequence ID" value="XM_053047724.1"/>
</dbReference>
<dbReference type="Gene3D" id="1.10.472.10">
    <property type="entry name" value="Cyclin-like"/>
    <property type="match status" value="1"/>
</dbReference>
<dbReference type="AlphaFoldDB" id="A0A086J4C6"/>
<feature type="compositionally biased region" description="Basic residues" evidence="1">
    <location>
        <begin position="7"/>
        <end position="22"/>
    </location>
</feature>
<protein>
    <submittedName>
        <fullName evidence="3">Uncharacterized protein</fullName>
    </submittedName>
</protein>
<dbReference type="GO" id="GO:0005634">
    <property type="term" value="C:nucleus"/>
    <property type="evidence" value="ECO:0007669"/>
    <property type="project" value="TreeGrafter"/>
</dbReference>
<dbReference type="GO" id="GO:0000307">
    <property type="term" value="C:cyclin-dependent protein kinase holoenzyme complex"/>
    <property type="evidence" value="ECO:0007669"/>
    <property type="project" value="TreeGrafter"/>
</dbReference>
<sequence length="211" mass="24596">MRLSQRTNRRKQSKVNRGRSRYSRMADKKEEVLRNEIVHNTLSKLQITDAPNSNQIIYVVKRANLSSTVVLAAVSLLFTARERLGAYVQQAQRNPKACKDKGASLEVASLLYNSTYILFSVCLVVTSKYLIDRSYINRTWANILMINKRALNEYEMCLLEVLDYRINVSMVSMNSIIEKIEETDQGKKEKRENKFFRNIKRIMSCLFKNIR</sequence>
<feature type="transmembrane region" description="Helical" evidence="2">
    <location>
        <begin position="63"/>
        <end position="80"/>
    </location>
</feature>
<dbReference type="Proteomes" id="UP000054524">
    <property type="component" value="Unassembled WGS sequence"/>
</dbReference>
<dbReference type="HOGENOM" id="CLU_1448072_0_0_1"/>